<comment type="caution">
    <text evidence="9">The sequence shown here is derived from an EMBL/GenBank/DDBJ whole genome shotgun (WGS) entry which is preliminary data.</text>
</comment>
<feature type="transmembrane region" description="Helical" evidence="8">
    <location>
        <begin position="485"/>
        <end position="507"/>
    </location>
</feature>
<gene>
    <name evidence="9" type="ORF">FHR83_003518</name>
</gene>
<feature type="transmembrane region" description="Helical" evidence="8">
    <location>
        <begin position="386"/>
        <end position="408"/>
    </location>
</feature>
<dbReference type="Pfam" id="PF02386">
    <property type="entry name" value="TrkH"/>
    <property type="match status" value="1"/>
</dbReference>
<keyword evidence="5 8" id="KW-1133">Transmembrane helix</keyword>
<feature type="transmembrane region" description="Helical" evidence="8">
    <location>
        <begin position="7"/>
        <end position="32"/>
    </location>
</feature>
<feature type="transmembrane region" description="Helical" evidence="8">
    <location>
        <begin position="122"/>
        <end position="141"/>
    </location>
</feature>
<protein>
    <submittedName>
        <fullName evidence="9">Trk-type K+ transport system membrane component</fullName>
    </submittedName>
</protein>
<proteinExistence type="predicted"/>
<evidence type="ECO:0000313" key="10">
    <source>
        <dbReference type="Proteomes" id="UP000590749"/>
    </source>
</evidence>
<feature type="transmembrane region" description="Helical" evidence="8">
    <location>
        <begin position="270"/>
        <end position="290"/>
    </location>
</feature>
<organism evidence="9 10">
    <name type="scientific">Actinoplanes campanulatus</name>
    <dbReference type="NCBI Taxonomy" id="113559"/>
    <lineage>
        <taxon>Bacteria</taxon>
        <taxon>Bacillati</taxon>
        <taxon>Actinomycetota</taxon>
        <taxon>Actinomycetes</taxon>
        <taxon>Micromonosporales</taxon>
        <taxon>Micromonosporaceae</taxon>
        <taxon>Actinoplanes</taxon>
    </lineage>
</organism>
<evidence type="ECO:0000256" key="8">
    <source>
        <dbReference type="SAM" id="Phobius"/>
    </source>
</evidence>
<evidence type="ECO:0000256" key="6">
    <source>
        <dbReference type="ARBA" id="ARBA00023065"/>
    </source>
</evidence>
<name>A0A7W5AGH3_9ACTN</name>
<dbReference type="InterPro" id="IPR003445">
    <property type="entry name" value="Cat_transpt"/>
</dbReference>
<dbReference type="Proteomes" id="UP000590749">
    <property type="component" value="Unassembled WGS sequence"/>
</dbReference>
<keyword evidence="4 8" id="KW-0812">Transmembrane</keyword>
<evidence type="ECO:0000256" key="7">
    <source>
        <dbReference type="ARBA" id="ARBA00023136"/>
    </source>
</evidence>
<feature type="transmembrane region" description="Helical" evidence="8">
    <location>
        <begin position="153"/>
        <end position="178"/>
    </location>
</feature>
<dbReference type="RefSeq" id="WP_229794616.1">
    <property type="nucleotide sequence ID" value="NZ_BMPW01000005.1"/>
</dbReference>
<evidence type="ECO:0000313" key="9">
    <source>
        <dbReference type="EMBL" id="MBB3095848.1"/>
    </source>
</evidence>
<feature type="transmembrane region" description="Helical" evidence="8">
    <location>
        <begin position="428"/>
        <end position="451"/>
    </location>
</feature>
<feature type="transmembrane region" description="Helical" evidence="8">
    <location>
        <begin position="92"/>
        <end position="110"/>
    </location>
</feature>
<evidence type="ECO:0000256" key="5">
    <source>
        <dbReference type="ARBA" id="ARBA00022989"/>
    </source>
</evidence>
<dbReference type="GO" id="GO:0005886">
    <property type="term" value="C:plasma membrane"/>
    <property type="evidence" value="ECO:0007669"/>
    <property type="project" value="UniProtKB-SubCell"/>
</dbReference>
<keyword evidence="7 8" id="KW-0472">Membrane</keyword>
<dbReference type="PANTHER" id="PTHR32024:SF1">
    <property type="entry name" value="KTR SYSTEM POTASSIUM UPTAKE PROTEIN B"/>
    <property type="match status" value="1"/>
</dbReference>
<feature type="transmembrane region" description="Helical" evidence="8">
    <location>
        <begin position="204"/>
        <end position="225"/>
    </location>
</feature>
<sequence length="524" mass="55402">MDSTWGQLLLGLATIAGFFAVVAIGVVVLLWAPLAGPATEQAPRWARRRTDTDLRARLWRRAAATARRLHRVRPPAPVTRALEHVVRHPSRLVVAGFAVAVMVGWGLLMLPPATESGRGAGAVTALFTATSAVCVTGLVIEDTGSYWSGFGEAVILGLIQIGGFGIMTVASLLGLLVAGRMRMRLQLGAQAETKAMSVGDVRQVILGVLRISLLVETTVAVALTWRFADGYGQSWSHAAYLGLFHAVSAFNNAGFGLYPDSLMRFVGDPLICLPICAAVIIGGLGFPVLFELRRKLRTPRKWSLHTKVTLAMTGVLLAGGWLLITWAEWANTATLGPLGVGGRLLAGFTTAVMPRTAGFNSIDVAQMHDVTLLVNDMLMFIGGGSAGTAGGIKVTTFALLGFVILAEIRGEPSVHVLGRNLPTGIQRQALTIALLGIGLVMAATLSLLALTPFNLNQVLLEVTSAFATVGMSTGITAHVGTAGHLVLIALMFIGRLGPVTAAAALALRHRNRRYELPEERTIVG</sequence>
<keyword evidence="2" id="KW-0813">Transport</keyword>
<evidence type="ECO:0000256" key="1">
    <source>
        <dbReference type="ARBA" id="ARBA00004651"/>
    </source>
</evidence>
<keyword evidence="6" id="KW-0406">Ion transport</keyword>
<keyword evidence="3" id="KW-1003">Cell membrane</keyword>
<accession>A0A7W5AGH3</accession>
<evidence type="ECO:0000256" key="4">
    <source>
        <dbReference type="ARBA" id="ARBA00022692"/>
    </source>
</evidence>
<keyword evidence="10" id="KW-1185">Reference proteome</keyword>
<dbReference type="PANTHER" id="PTHR32024">
    <property type="entry name" value="TRK SYSTEM POTASSIUM UPTAKE PROTEIN TRKG-RELATED"/>
    <property type="match status" value="1"/>
</dbReference>
<dbReference type="EMBL" id="JACHXF010000007">
    <property type="protein sequence ID" value="MBB3095848.1"/>
    <property type="molecule type" value="Genomic_DNA"/>
</dbReference>
<comment type="subcellular location">
    <subcellularLocation>
        <location evidence="1">Cell membrane</location>
        <topology evidence="1">Multi-pass membrane protein</topology>
    </subcellularLocation>
</comment>
<dbReference type="AlphaFoldDB" id="A0A7W5AGH3"/>
<dbReference type="GO" id="GO:0008324">
    <property type="term" value="F:monoatomic cation transmembrane transporter activity"/>
    <property type="evidence" value="ECO:0007669"/>
    <property type="project" value="InterPro"/>
</dbReference>
<feature type="transmembrane region" description="Helical" evidence="8">
    <location>
        <begin position="310"/>
        <end position="329"/>
    </location>
</feature>
<evidence type="ECO:0000256" key="2">
    <source>
        <dbReference type="ARBA" id="ARBA00022448"/>
    </source>
</evidence>
<evidence type="ECO:0000256" key="3">
    <source>
        <dbReference type="ARBA" id="ARBA00022475"/>
    </source>
</evidence>
<dbReference type="GO" id="GO:0030001">
    <property type="term" value="P:metal ion transport"/>
    <property type="evidence" value="ECO:0007669"/>
    <property type="project" value="UniProtKB-ARBA"/>
</dbReference>
<reference evidence="9 10" key="1">
    <citation type="submission" date="2020-08" db="EMBL/GenBank/DDBJ databases">
        <title>Genomic Encyclopedia of Type Strains, Phase III (KMG-III): the genomes of soil and plant-associated and newly described type strains.</title>
        <authorList>
            <person name="Whitman W."/>
        </authorList>
    </citation>
    <scope>NUCLEOTIDE SEQUENCE [LARGE SCALE GENOMIC DNA]</scope>
    <source>
        <strain evidence="9 10">CECT 3287</strain>
    </source>
</reference>